<keyword evidence="3" id="KW-1185">Reference proteome</keyword>
<dbReference type="PANTHER" id="PTHR32182:SF22">
    <property type="entry name" value="ATP-DEPENDENT ENDONUCLEASE, OLD FAMILY-RELATED"/>
    <property type="match status" value="1"/>
</dbReference>
<dbReference type="InterPro" id="IPR014555">
    <property type="entry name" value="RecF-like"/>
</dbReference>
<dbReference type="RefSeq" id="WP_211608577.1">
    <property type="nucleotide sequence ID" value="NZ_CAJNBK010000001.1"/>
</dbReference>
<reference evidence="2 3" key="1">
    <citation type="submission" date="2021-02" db="EMBL/GenBank/DDBJ databases">
        <authorList>
            <person name="Vanwijnsberghe S."/>
        </authorList>
    </citation>
    <scope>NUCLEOTIDE SEQUENCE [LARGE SCALE GENOMIC DNA]</scope>
    <source>
        <strain evidence="2 3">LMG 31837</strain>
    </source>
</reference>
<organism evidence="2 3">
    <name type="scientific">Paraburkholderia haematera</name>
    <dbReference type="NCBI Taxonomy" id="2793077"/>
    <lineage>
        <taxon>Bacteria</taxon>
        <taxon>Pseudomonadati</taxon>
        <taxon>Pseudomonadota</taxon>
        <taxon>Betaproteobacteria</taxon>
        <taxon>Burkholderiales</taxon>
        <taxon>Burkholderiaceae</taxon>
        <taxon>Paraburkholderia</taxon>
    </lineage>
</organism>
<dbReference type="InterPro" id="IPR003959">
    <property type="entry name" value="ATPase_AAA_core"/>
</dbReference>
<proteinExistence type="predicted"/>
<evidence type="ECO:0000259" key="1">
    <source>
        <dbReference type="Pfam" id="PF13304"/>
    </source>
</evidence>
<gene>
    <name evidence="2" type="ORF">R69888_00021</name>
</gene>
<dbReference type="InterPro" id="IPR027417">
    <property type="entry name" value="P-loop_NTPase"/>
</dbReference>
<protein>
    <recommendedName>
        <fullName evidence="1">ATPase AAA-type core domain-containing protein</fullName>
    </recommendedName>
</protein>
<dbReference type="SUPFAM" id="SSF52540">
    <property type="entry name" value="P-loop containing nucleoside triphosphate hydrolases"/>
    <property type="match status" value="1"/>
</dbReference>
<feature type="domain" description="ATPase AAA-type core" evidence="1">
    <location>
        <begin position="26"/>
        <end position="315"/>
    </location>
</feature>
<accession>A0ABM8QAR5</accession>
<comment type="caution">
    <text evidence="2">The sequence shown here is derived from an EMBL/GenBank/DDBJ whole genome shotgun (WGS) entry which is preliminary data.</text>
</comment>
<evidence type="ECO:0000313" key="3">
    <source>
        <dbReference type="Proteomes" id="UP000672526"/>
    </source>
</evidence>
<dbReference type="EMBL" id="CAJNBK010000001">
    <property type="protein sequence ID" value="CAE6686922.1"/>
    <property type="molecule type" value="Genomic_DNA"/>
</dbReference>
<evidence type="ECO:0000313" key="2">
    <source>
        <dbReference type="EMBL" id="CAE6686922.1"/>
    </source>
</evidence>
<dbReference type="Pfam" id="PF13304">
    <property type="entry name" value="AAA_21"/>
    <property type="match status" value="1"/>
</dbReference>
<name>A0ABM8QAR5_9BURK</name>
<dbReference type="Proteomes" id="UP000672526">
    <property type="component" value="Unassembled WGS sequence"/>
</dbReference>
<dbReference type="PIRSF" id="PIRSF029347">
    <property type="entry name" value="RecF"/>
    <property type="match status" value="1"/>
</dbReference>
<sequence>MAGVTKLTIAGFKSIRKLRDFELRNLNVLIGANGAGKSNFIGLFRMLAEMYEGRFQLYVRQQGGPDTLLHFSRKATDAIRAEFYFGDWDHYTFELVPTNDNRLIFARENSGFLLHKEDGEPIAGGTVSGTRDESFLTQLVGEDRQGHLVSIVKGTRVYHFHDTGEKAKVKQSHALNDTLRLKVDGANLAAYLRMLKAEHAESYRQIVDTIRMVAPFFDDFVFRSDAASKIQLEWTERGDPDTPFTAHALSDGTLRFICLSTLLLQPWDLMPATILIDEPELGLHPYAINLLADLFKRASEQKQLIVSTQSVELLNRLDPEDVIVVDRKDNASTFHRLDATQLQDWLDDYSLGDLWKQNVLGGRPA</sequence>
<dbReference type="PANTHER" id="PTHR32182">
    <property type="entry name" value="DNA REPLICATION AND REPAIR PROTEIN RECF"/>
    <property type="match status" value="1"/>
</dbReference>
<dbReference type="Gene3D" id="3.40.50.300">
    <property type="entry name" value="P-loop containing nucleotide triphosphate hydrolases"/>
    <property type="match status" value="1"/>
</dbReference>